<dbReference type="InterPro" id="IPR045379">
    <property type="entry name" value="Crinkler_N"/>
</dbReference>
<dbReference type="VEuPathDB" id="FungiDB:RhiirFUN_018976"/>
<dbReference type="GO" id="GO:0043657">
    <property type="term" value="C:host cell"/>
    <property type="evidence" value="ECO:0007669"/>
    <property type="project" value="UniProtKB-SubCell"/>
</dbReference>
<dbReference type="VEuPathDB" id="FungiDB:RhiirA1_480128"/>
<reference evidence="5 6" key="1">
    <citation type="submission" date="2017-10" db="EMBL/GenBank/DDBJ databases">
        <title>Extensive intraspecific genome diversity in a model arbuscular mycorrhizal fungus.</title>
        <authorList>
            <person name="Chen E.C.H."/>
            <person name="Morin E."/>
            <person name="Baudet D."/>
            <person name="Noel J."/>
            <person name="Ndikumana S."/>
            <person name="Charron P."/>
            <person name="St-Onge C."/>
            <person name="Giorgi J."/>
            <person name="Grigoriev I.V."/>
            <person name="Roux C."/>
            <person name="Martin F.M."/>
            <person name="Corradi N."/>
        </authorList>
    </citation>
    <scope>NUCLEOTIDE SEQUENCE [LARGE SCALE GENOMIC DNA]</scope>
    <source>
        <strain evidence="5 6">A1</strain>
    </source>
</reference>
<dbReference type="Pfam" id="PF20147">
    <property type="entry name" value="Crinkler"/>
    <property type="match status" value="1"/>
</dbReference>
<evidence type="ECO:0000256" key="1">
    <source>
        <dbReference type="ARBA" id="ARBA00004340"/>
    </source>
</evidence>
<evidence type="ECO:0000313" key="5">
    <source>
        <dbReference type="EMBL" id="PKC53052.1"/>
    </source>
</evidence>
<protein>
    <recommendedName>
        <fullName evidence="4">Crinkler effector protein N-terminal domain-containing protein</fullName>
    </recommendedName>
</protein>
<organism evidence="5 6">
    <name type="scientific">Rhizophagus irregularis</name>
    <dbReference type="NCBI Taxonomy" id="588596"/>
    <lineage>
        <taxon>Eukaryota</taxon>
        <taxon>Fungi</taxon>
        <taxon>Fungi incertae sedis</taxon>
        <taxon>Mucoromycota</taxon>
        <taxon>Glomeromycotina</taxon>
        <taxon>Glomeromycetes</taxon>
        <taxon>Glomerales</taxon>
        <taxon>Glomeraceae</taxon>
        <taxon>Rhizophagus</taxon>
    </lineage>
</organism>
<dbReference type="Proteomes" id="UP000232688">
    <property type="component" value="Unassembled WGS sequence"/>
</dbReference>
<dbReference type="AlphaFoldDB" id="A0A2N0QPS4"/>
<evidence type="ECO:0000259" key="4">
    <source>
        <dbReference type="Pfam" id="PF20147"/>
    </source>
</evidence>
<comment type="subcellular location">
    <subcellularLocation>
        <location evidence="1">Host cell</location>
    </subcellularLocation>
    <subcellularLocation>
        <location evidence="2">Secreted</location>
    </subcellularLocation>
</comment>
<accession>A0A2N0QPS4</accession>
<dbReference type="VEuPathDB" id="FungiDB:FUN_023102"/>
<feature type="domain" description="Crinkler effector protein N-terminal" evidence="4">
    <location>
        <begin position="2"/>
        <end position="90"/>
    </location>
</feature>
<evidence type="ECO:0000313" key="6">
    <source>
        <dbReference type="Proteomes" id="UP000232688"/>
    </source>
</evidence>
<gene>
    <name evidence="5" type="ORF">RhiirA1_480128</name>
</gene>
<evidence type="ECO:0000256" key="3">
    <source>
        <dbReference type="ARBA" id="ARBA00022525"/>
    </source>
</evidence>
<name>A0A2N0QPS4_9GLOM</name>
<reference evidence="5 6" key="2">
    <citation type="submission" date="2017-10" db="EMBL/GenBank/DDBJ databases">
        <title>Genome analyses suggest a sexual origin of heterokaryosis in a supposedly ancient asexual fungus.</title>
        <authorList>
            <person name="Corradi N."/>
            <person name="Sedzielewska K."/>
            <person name="Noel J."/>
            <person name="Charron P."/>
            <person name="Farinelli L."/>
            <person name="Marton T."/>
            <person name="Kruger M."/>
            <person name="Pelin A."/>
            <person name="Brachmann A."/>
            <person name="Corradi N."/>
        </authorList>
    </citation>
    <scope>NUCLEOTIDE SEQUENCE [LARGE SCALE GENOMIC DNA]</scope>
    <source>
        <strain evidence="5 6">A1</strain>
    </source>
</reference>
<dbReference type="GO" id="GO:0005576">
    <property type="term" value="C:extracellular region"/>
    <property type="evidence" value="ECO:0007669"/>
    <property type="project" value="UniProtKB-SubCell"/>
</dbReference>
<comment type="caution">
    <text evidence="5">The sequence shown here is derived from an EMBL/GenBank/DDBJ whole genome shotgun (WGS) entry which is preliminary data.</text>
</comment>
<proteinExistence type="predicted"/>
<evidence type="ECO:0000256" key="2">
    <source>
        <dbReference type="ARBA" id="ARBA00004613"/>
    </source>
</evidence>
<sequence length="143" mass="16419">MKVSINKKKSIYKLKKEIKKELSDAFQNIDPIGIKLWSVQLRQNDSRLTQLRNYSASEVDNLGKEAQYSTFEVGEYFNTNVRDNIHVIVQGKENWCAVCDMPFKNGEILKKHGILDETHKTLSGEKSKPAYYLGVDEGINYDS</sequence>
<dbReference type="EMBL" id="LLXH01004743">
    <property type="protein sequence ID" value="PKC53052.1"/>
    <property type="molecule type" value="Genomic_DNA"/>
</dbReference>
<keyword evidence="3" id="KW-0964">Secreted</keyword>